<proteinExistence type="predicted"/>
<dbReference type="EMBL" id="DYDO01000002">
    <property type="protein sequence ID" value="DBA31361.1"/>
    <property type="molecule type" value="Genomic_DNA"/>
</dbReference>
<organism evidence="1 2">
    <name type="scientific">Pyxicephalus adspersus</name>
    <name type="common">African bullfrog</name>
    <dbReference type="NCBI Taxonomy" id="30357"/>
    <lineage>
        <taxon>Eukaryota</taxon>
        <taxon>Metazoa</taxon>
        <taxon>Chordata</taxon>
        <taxon>Craniata</taxon>
        <taxon>Vertebrata</taxon>
        <taxon>Euteleostomi</taxon>
        <taxon>Amphibia</taxon>
        <taxon>Batrachia</taxon>
        <taxon>Anura</taxon>
        <taxon>Neobatrachia</taxon>
        <taxon>Ranoidea</taxon>
        <taxon>Pyxicephalidae</taxon>
        <taxon>Pyxicephalinae</taxon>
        <taxon>Pyxicephalus</taxon>
    </lineage>
</organism>
<reference evidence="1" key="1">
    <citation type="thesis" date="2020" institute="ProQuest LLC" country="789 East Eisenhower Parkway, Ann Arbor, MI, USA">
        <title>Comparative Genomics and Chromosome Evolution.</title>
        <authorList>
            <person name="Mudd A.B."/>
        </authorList>
    </citation>
    <scope>NUCLEOTIDE SEQUENCE</scope>
    <source>
        <strain evidence="1">1538</strain>
        <tissue evidence="1">Blood</tissue>
    </source>
</reference>
<comment type="caution">
    <text evidence="1">The sequence shown here is derived from an EMBL/GenBank/DDBJ whole genome shotgun (WGS) entry which is preliminary data.</text>
</comment>
<gene>
    <name evidence="1" type="ORF">GDO54_007222</name>
</gene>
<protein>
    <submittedName>
        <fullName evidence="1">Uncharacterized protein</fullName>
    </submittedName>
</protein>
<keyword evidence="2" id="KW-1185">Reference proteome</keyword>
<dbReference type="AlphaFoldDB" id="A0AAV3AQM1"/>
<evidence type="ECO:0000313" key="2">
    <source>
        <dbReference type="Proteomes" id="UP001181693"/>
    </source>
</evidence>
<name>A0AAV3AQM1_PYXAD</name>
<accession>A0AAV3AQM1</accession>
<evidence type="ECO:0000313" key="1">
    <source>
        <dbReference type="EMBL" id="DBA31361.1"/>
    </source>
</evidence>
<sequence>MLGKIYMYPIDFSVICNGCKDNNLIHICGTVLMTDARQISFQWQDGKPFFFRKRRKYKKITTGCELFRNGKTKLRHFVFKTLHFDYVV</sequence>
<dbReference type="Proteomes" id="UP001181693">
    <property type="component" value="Unassembled WGS sequence"/>
</dbReference>